<dbReference type="EMBL" id="BAFE01000003">
    <property type="protein sequence ID" value="GAB47093.1"/>
    <property type="molecule type" value="Genomic_DNA"/>
</dbReference>
<feature type="region of interest" description="Disordered" evidence="6">
    <location>
        <begin position="1"/>
        <end position="22"/>
    </location>
</feature>
<evidence type="ECO:0000256" key="1">
    <source>
        <dbReference type="ARBA" id="ARBA00001966"/>
    </source>
</evidence>
<dbReference type="GO" id="GO:0051539">
    <property type="term" value="F:4 iron, 4 sulfur cluster binding"/>
    <property type="evidence" value="ECO:0007669"/>
    <property type="project" value="UniProtKB-KW"/>
</dbReference>
<keyword evidence="3" id="KW-0479">Metal-binding</keyword>
<evidence type="ECO:0000256" key="5">
    <source>
        <dbReference type="ARBA" id="ARBA00023014"/>
    </source>
</evidence>
<dbReference type="eggNOG" id="COG1143">
    <property type="taxonomic scope" value="Bacteria"/>
</dbReference>
<feature type="compositionally biased region" description="Basic and acidic residues" evidence="6">
    <location>
        <begin position="13"/>
        <end position="22"/>
    </location>
</feature>
<organism evidence="8 9">
    <name type="scientific">Mobilicoccus pelagius NBRC 104925</name>
    <dbReference type="NCBI Taxonomy" id="1089455"/>
    <lineage>
        <taxon>Bacteria</taxon>
        <taxon>Bacillati</taxon>
        <taxon>Actinomycetota</taxon>
        <taxon>Actinomycetes</taxon>
        <taxon>Micrococcales</taxon>
        <taxon>Dermatophilaceae</taxon>
        <taxon>Mobilicoccus</taxon>
    </lineage>
</organism>
<reference evidence="8 9" key="1">
    <citation type="submission" date="2012-02" db="EMBL/GenBank/DDBJ databases">
        <title>Whole genome shotgun sequence of Mobilicoccus pelagius NBRC 104925.</title>
        <authorList>
            <person name="Yoshida Y."/>
            <person name="Hosoyama A."/>
            <person name="Tsuchikane K."/>
            <person name="Katsumata H."/>
            <person name="Yamazaki S."/>
            <person name="Fujita N."/>
        </authorList>
    </citation>
    <scope>NUCLEOTIDE SEQUENCE [LARGE SCALE GENOMIC DNA]</scope>
    <source>
        <strain evidence="8 9">NBRC 104925</strain>
    </source>
</reference>
<dbReference type="PROSITE" id="PS51379">
    <property type="entry name" value="4FE4S_FER_2"/>
    <property type="match status" value="2"/>
</dbReference>
<dbReference type="InterPro" id="IPR017900">
    <property type="entry name" value="4Fe4S_Fe_S_CS"/>
</dbReference>
<dbReference type="RefSeq" id="WP_009480991.1">
    <property type="nucleotide sequence ID" value="NZ_BAFE01000003.1"/>
</dbReference>
<gene>
    <name evidence="8" type="ORF">MOPEL_003_01180</name>
</gene>
<dbReference type="Gene3D" id="3.30.70.20">
    <property type="match status" value="1"/>
</dbReference>
<dbReference type="InterPro" id="IPR017896">
    <property type="entry name" value="4Fe4S_Fe-S-bd"/>
</dbReference>
<keyword evidence="5" id="KW-0411">Iron-sulfur</keyword>
<dbReference type="PROSITE" id="PS00198">
    <property type="entry name" value="4FE4S_FER_1"/>
    <property type="match status" value="1"/>
</dbReference>
<dbReference type="PANTHER" id="PTHR24960:SF79">
    <property type="entry name" value="PHOTOSYSTEM I IRON-SULFUR CENTER"/>
    <property type="match status" value="1"/>
</dbReference>
<keyword evidence="9" id="KW-1185">Reference proteome</keyword>
<comment type="caution">
    <text evidence="8">The sequence shown here is derived from an EMBL/GenBank/DDBJ whole genome shotgun (WGS) entry which is preliminary data.</text>
</comment>
<name>H5UMY5_9MICO</name>
<dbReference type="InterPro" id="IPR050157">
    <property type="entry name" value="PSI_iron-sulfur_center"/>
</dbReference>
<evidence type="ECO:0000256" key="4">
    <source>
        <dbReference type="ARBA" id="ARBA00023004"/>
    </source>
</evidence>
<evidence type="ECO:0000256" key="2">
    <source>
        <dbReference type="ARBA" id="ARBA00022485"/>
    </source>
</evidence>
<evidence type="ECO:0000256" key="6">
    <source>
        <dbReference type="SAM" id="MobiDB-lite"/>
    </source>
</evidence>
<proteinExistence type="predicted"/>
<keyword evidence="2" id="KW-0004">4Fe-4S</keyword>
<evidence type="ECO:0000256" key="3">
    <source>
        <dbReference type="ARBA" id="ARBA00022723"/>
    </source>
</evidence>
<dbReference type="GO" id="GO:0046872">
    <property type="term" value="F:metal ion binding"/>
    <property type="evidence" value="ECO:0007669"/>
    <property type="project" value="UniProtKB-KW"/>
</dbReference>
<comment type="cofactor">
    <cofactor evidence="1">
        <name>[4Fe-4S] cluster</name>
        <dbReference type="ChEBI" id="CHEBI:49883"/>
    </cofactor>
</comment>
<dbReference type="AlphaFoldDB" id="H5UMY5"/>
<dbReference type="STRING" id="1089455.MOPEL_003_01180"/>
<dbReference type="Pfam" id="PF12838">
    <property type="entry name" value="Fer4_7"/>
    <property type="match status" value="1"/>
</dbReference>
<evidence type="ECO:0000313" key="8">
    <source>
        <dbReference type="EMBL" id="GAB47093.1"/>
    </source>
</evidence>
<feature type="domain" description="4Fe-4S ferredoxin-type" evidence="7">
    <location>
        <begin position="217"/>
        <end position="246"/>
    </location>
</feature>
<dbReference type="Proteomes" id="UP000004367">
    <property type="component" value="Unassembled WGS sequence"/>
</dbReference>
<protein>
    <recommendedName>
        <fullName evidence="7">4Fe-4S ferredoxin-type domain-containing protein</fullName>
    </recommendedName>
</protein>
<sequence length="344" mass="35703">MTEGAPSPAPHLSPDDDRGDTDLGLRAVRHWVQARSTAPMLVLACPEHPDPADSARRCLPPAEWETAVVVRMPACLGTLPRAAAPEVLLDGAAGVTYLLDGCAEPDSTATSLADVLPLLASPDARTGVPALRVVASVPEAFDGDEPTPSLHVLDARSMPVPRRALLGAEAPAPEPTPTEDDAASTDHARLVTALAALAADPARGVPDVGVATGRPGPGLLLRAHGCTACGVCVRVCGEGALTLRVEDGASFLEQRVDRCSGSGECLDACPVDALSTRRRARWAEHLREGVLPLAVVDTHPCGRCGAPTPTHDDLCTVCAFRRANPFGSHLPPGAEALVRRARGI</sequence>
<dbReference type="OrthoDB" id="9803192at2"/>
<evidence type="ECO:0000313" key="9">
    <source>
        <dbReference type="Proteomes" id="UP000004367"/>
    </source>
</evidence>
<keyword evidence="4" id="KW-0408">Iron</keyword>
<evidence type="ECO:0000259" key="7">
    <source>
        <dbReference type="PROSITE" id="PS51379"/>
    </source>
</evidence>
<dbReference type="SUPFAM" id="SSF54862">
    <property type="entry name" value="4Fe-4S ferredoxins"/>
    <property type="match status" value="1"/>
</dbReference>
<accession>H5UMY5</accession>
<dbReference type="PANTHER" id="PTHR24960">
    <property type="entry name" value="PHOTOSYSTEM I IRON-SULFUR CENTER-RELATED"/>
    <property type="match status" value="1"/>
</dbReference>
<feature type="domain" description="4Fe-4S ferredoxin-type" evidence="7">
    <location>
        <begin position="248"/>
        <end position="279"/>
    </location>
</feature>